<organism evidence="2 3">
    <name type="scientific">Amycolatopsis iheyensis</name>
    <dbReference type="NCBI Taxonomy" id="2945988"/>
    <lineage>
        <taxon>Bacteria</taxon>
        <taxon>Bacillati</taxon>
        <taxon>Actinomycetota</taxon>
        <taxon>Actinomycetes</taxon>
        <taxon>Pseudonocardiales</taxon>
        <taxon>Pseudonocardiaceae</taxon>
        <taxon>Amycolatopsis</taxon>
    </lineage>
</organism>
<protein>
    <submittedName>
        <fullName evidence="2">Uncharacterized protein</fullName>
    </submittedName>
</protein>
<dbReference type="RefSeq" id="WP_257920023.1">
    <property type="nucleotide sequence ID" value="NZ_JAMXQV010000004.1"/>
</dbReference>
<gene>
    <name evidence="2" type="ORF">M8542_11280</name>
</gene>
<feature type="region of interest" description="Disordered" evidence="1">
    <location>
        <begin position="1"/>
        <end position="20"/>
    </location>
</feature>
<dbReference type="Proteomes" id="UP001144096">
    <property type="component" value="Unassembled WGS sequence"/>
</dbReference>
<name>A0A9X2SK17_9PSEU</name>
<keyword evidence="3" id="KW-1185">Reference proteome</keyword>
<proteinExistence type="predicted"/>
<sequence length="98" mass="10626">MDDIPGHRRRRQRHTSAAASAAKVASSWPCSTSAISRTASFTEAYIGFLTPRLDLVLLSETAGTGAHAHWHPTSLKLATGAQEAHRAITRSPKRDPRP</sequence>
<comment type="caution">
    <text evidence="2">The sequence shown here is derived from an EMBL/GenBank/DDBJ whole genome shotgun (WGS) entry which is preliminary data.</text>
</comment>
<accession>A0A9X2SK17</accession>
<evidence type="ECO:0000313" key="2">
    <source>
        <dbReference type="EMBL" id="MCR6483401.1"/>
    </source>
</evidence>
<reference evidence="2" key="1">
    <citation type="submission" date="2022-06" db="EMBL/GenBank/DDBJ databases">
        <title>Amycolatopsis iheyaensis sp. nov., a new species of the genus Amycolatopsis isolated from soil in Iheya island, Japan.</title>
        <authorList>
            <person name="Ngamcharungchit C."/>
            <person name="Kanto H."/>
            <person name="Take A."/>
            <person name="Intra B."/>
            <person name="Matsumoto A."/>
            <person name="Panbangred W."/>
            <person name="Inahashi Y."/>
        </authorList>
    </citation>
    <scope>NUCLEOTIDE SEQUENCE</scope>
    <source>
        <strain evidence="2">OK19-0408</strain>
    </source>
</reference>
<dbReference type="EMBL" id="JAMXQV010000004">
    <property type="protein sequence ID" value="MCR6483401.1"/>
    <property type="molecule type" value="Genomic_DNA"/>
</dbReference>
<evidence type="ECO:0000256" key="1">
    <source>
        <dbReference type="SAM" id="MobiDB-lite"/>
    </source>
</evidence>
<feature type="region of interest" description="Disordered" evidence="1">
    <location>
        <begin position="76"/>
        <end position="98"/>
    </location>
</feature>
<dbReference type="AlphaFoldDB" id="A0A9X2SK17"/>
<evidence type="ECO:0000313" key="3">
    <source>
        <dbReference type="Proteomes" id="UP001144096"/>
    </source>
</evidence>